<evidence type="ECO:0000313" key="2">
    <source>
        <dbReference type="EMBL" id="PON52004.1"/>
    </source>
</evidence>
<dbReference type="Proteomes" id="UP000237105">
    <property type="component" value="Unassembled WGS sequence"/>
</dbReference>
<sequence>MTDYHDTQNSATYKQAIKATNQIEEPSLGFVRPADNRGGTSGSTAIIKQNNTQIQLLVQTVELLKDLQERVKKLETVIQSKPSSSSGTISEDLVEKLSKLSIVEQQPPPKKEPKGTLRVFRNPSLS</sequence>
<evidence type="ECO:0000256" key="1">
    <source>
        <dbReference type="SAM" id="MobiDB-lite"/>
    </source>
</evidence>
<feature type="region of interest" description="Disordered" evidence="1">
    <location>
        <begin position="102"/>
        <end position="126"/>
    </location>
</feature>
<feature type="region of interest" description="Disordered" evidence="1">
    <location>
        <begin position="24"/>
        <end position="44"/>
    </location>
</feature>
<protein>
    <submittedName>
        <fullName evidence="2">Uncharacterized protein</fullName>
    </submittedName>
</protein>
<evidence type="ECO:0000313" key="3">
    <source>
        <dbReference type="Proteomes" id="UP000237105"/>
    </source>
</evidence>
<dbReference type="OrthoDB" id="635251at2759"/>
<keyword evidence="3" id="KW-1185">Reference proteome</keyword>
<proteinExistence type="predicted"/>
<comment type="caution">
    <text evidence="2">The sequence shown here is derived from an EMBL/GenBank/DDBJ whole genome shotgun (WGS) entry which is preliminary data.</text>
</comment>
<organism evidence="2 3">
    <name type="scientific">Parasponia andersonii</name>
    <name type="common">Sponia andersonii</name>
    <dbReference type="NCBI Taxonomy" id="3476"/>
    <lineage>
        <taxon>Eukaryota</taxon>
        <taxon>Viridiplantae</taxon>
        <taxon>Streptophyta</taxon>
        <taxon>Embryophyta</taxon>
        <taxon>Tracheophyta</taxon>
        <taxon>Spermatophyta</taxon>
        <taxon>Magnoliopsida</taxon>
        <taxon>eudicotyledons</taxon>
        <taxon>Gunneridae</taxon>
        <taxon>Pentapetalae</taxon>
        <taxon>rosids</taxon>
        <taxon>fabids</taxon>
        <taxon>Rosales</taxon>
        <taxon>Cannabaceae</taxon>
        <taxon>Parasponia</taxon>
    </lineage>
</organism>
<reference evidence="3" key="1">
    <citation type="submission" date="2016-06" db="EMBL/GenBank/DDBJ databases">
        <title>Parallel loss of symbiosis genes in relatives of nitrogen-fixing non-legume Parasponia.</title>
        <authorList>
            <person name="Van Velzen R."/>
            <person name="Holmer R."/>
            <person name="Bu F."/>
            <person name="Rutten L."/>
            <person name="Van Zeijl A."/>
            <person name="Liu W."/>
            <person name="Santuari L."/>
            <person name="Cao Q."/>
            <person name="Sharma T."/>
            <person name="Shen D."/>
            <person name="Roswanjaya Y."/>
            <person name="Wardhani T."/>
            <person name="Kalhor M.S."/>
            <person name="Jansen J."/>
            <person name="Van den Hoogen J."/>
            <person name="Gungor B."/>
            <person name="Hartog M."/>
            <person name="Hontelez J."/>
            <person name="Verver J."/>
            <person name="Yang W.-C."/>
            <person name="Schijlen E."/>
            <person name="Repin R."/>
            <person name="Schilthuizen M."/>
            <person name="Schranz E."/>
            <person name="Heidstra R."/>
            <person name="Miyata K."/>
            <person name="Fedorova E."/>
            <person name="Kohlen W."/>
            <person name="Bisseling T."/>
            <person name="Smit S."/>
            <person name="Geurts R."/>
        </authorList>
    </citation>
    <scope>NUCLEOTIDE SEQUENCE [LARGE SCALE GENOMIC DNA]</scope>
    <source>
        <strain evidence="3">cv. WU1-14</strain>
    </source>
</reference>
<accession>A0A2P5BTD8</accession>
<dbReference type="EMBL" id="JXTB01000226">
    <property type="protein sequence ID" value="PON52004.1"/>
    <property type="molecule type" value="Genomic_DNA"/>
</dbReference>
<name>A0A2P5BTD8_PARAD</name>
<gene>
    <name evidence="2" type="ORF">PanWU01x14_212470</name>
</gene>
<dbReference type="AlphaFoldDB" id="A0A2P5BTD8"/>